<comment type="caution">
    <text evidence="1">The sequence shown here is derived from an EMBL/GenBank/DDBJ whole genome shotgun (WGS) entry which is preliminary data.</text>
</comment>
<dbReference type="Proteomes" id="UP000189835">
    <property type="component" value="Unassembled WGS sequence"/>
</dbReference>
<protein>
    <submittedName>
        <fullName evidence="1">Uncharacterized protein</fullName>
    </submittedName>
</protein>
<sequence>MLYQLGQEVNLSQRQIAVLLGCHVIYEAETQIVSFGNRRPFYGGQDVKKPSTKFLGRGD</sequence>
<gene>
    <name evidence="1" type="ORF">B1L04_02025</name>
</gene>
<organism evidence="1 2">
    <name type="scientific">Microcystis aeruginosa KW</name>
    <dbReference type="NCBI Taxonomy" id="1960155"/>
    <lineage>
        <taxon>Bacteria</taxon>
        <taxon>Bacillati</taxon>
        <taxon>Cyanobacteriota</taxon>
        <taxon>Cyanophyceae</taxon>
        <taxon>Oscillatoriophycideae</taxon>
        <taxon>Chroococcales</taxon>
        <taxon>Microcystaceae</taxon>
        <taxon>Microcystis</taxon>
    </lineage>
</organism>
<accession>A0A1V4BZF2</accession>
<dbReference type="RefSeq" id="WP_012267925.1">
    <property type="nucleotide sequence ID" value="NZ_MVGR01000001.1"/>
</dbReference>
<reference evidence="1 2" key="1">
    <citation type="submission" date="2017-02" db="EMBL/GenBank/DDBJ databases">
        <title>Genome sequence of Microcystis aeruginosa KW.</title>
        <authorList>
            <person name="Oh H.-M."/>
            <person name="Ahn C.-Y."/>
            <person name="Jeong H."/>
            <person name="Srivastava A."/>
            <person name="Lee H.-G."/>
            <person name="Kang S.-R."/>
        </authorList>
    </citation>
    <scope>NUCLEOTIDE SEQUENCE [LARGE SCALE GENOMIC DNA]</scope>
    <source>
        <strain evidence="1 2">KW</strain>
    </source>
</reference>
<name>A0A1V4BZF2_MICAE</name>
<evidence type="ECO:0000313" key="2">
    <source>
        <dbReference type="Proteomes" id="UP000189835"/>
    </source>
</evidence>
<proteinExistence type="predicted"/>
<evidence type="ECO:0000313" key="1">
    <source>
        <dbReference type="EMBL" id="OPF20216.1"/>
    </source>
</evidence>
<dbReference type="AlphaFoldDB" id="A0A1V4BZF2"/>
<dbReference type="EMBL" id="MVGR01000001">
    <property type="protein sequence ID" value="OPF20216.1"/>
    <property type="molecule type" value="Genomic_DNA"/>
</dbReference>